<dbReference type="Proteomes" id="UP000237798">
    <property type="component" value="Unassembled WGS sequence"/>
</dbReference>
<reference evidence="2 3" key="1">
    <citation type="submission" date="2018-03" db="EMBL/GenBank/DDBJ databases">
        <title>Genome sequence of Clostridium luticellarii DSM 29923.</title>
        <authorList>
            <person name="Poehlein A."/>
            <person name="Daniel R."/>
        </authorList>
    </citation>
    <scope>NUCLEOTIDE SEQUENCE [LARGE SCALE GENOMIC DNA]</scope>
    <source>
        <strain evidence="2 3">DSM 29923</strain>
    </source>
</reference>
<evidence type="ECO:0000256" key="1">
    <source>
        <dbReference type="SAM" id="Phobius"/>
    </source>
</evidence>
<organism evidence="2 3">
    <name type="scientific">Clostridium luticellarii</name>
    <dbReference type="NCBI Taxonomy" id="1691940"/>
    <lineage>
        <taxon>Bacteria</taxon>
        <taxon>Bacillati</taxon>
        <taxon>Bacillota</taxon>
        <taxon>Clostridia</taxon>
        <taxon>Eubacteriales</taxon>
        <taxon>Clostridiaceae</taxon>
        <taxon>Clostridium</taxon>
    </lineage>
</organism>
<dbReference type="EMBL" id="PVXP01000043">
    <property type="protein sequence ID" value="PRR83842.1"/>
    <property type="molecule type" value="Genomic_DNA"/>
</dbReference>
<comment type="caution">
    <text evidence="2">The sequence shown here is derived from an EMBL/GenBank/DDBJ whole genome shotgun (WGS) entry which is preliminary data.</text>
</comment>
<proteinExistence type="predicted"/>
<keyword evidence="1" id="KW-0472">Membrane</keyword>
<keyword evidence="1" id="KW-0812">Transmembrane</keyword>
<evidence type="ECO:0000313" key="3">
    <source>
        <dbReference type="Proteomes" id="UP000237798"/>
    </source>
</evidence>
<gene>
    <name evidence="2" type="ORF">CLLU_25770</name>
</gene>
<protein>
    <submittedName>
        <fullName evidence="2">Uncharacterized protein</fullName>
    </submittedName>
</protein>
<keyword evidence="1" id="KW-1133">Transmembrane helix</keyword>
<feature type="transmembrane region" description="Helical" evidence="1">
    <location>
        <begin position="98"/>
        <end position="120"/>
    </location>
</feature>
<feature type="transmembrane region" description="Helical" evidence="1">
    <location>
        <begin position="140"/>
        <end position="163"/>
    </location>
</feature>
<evidence type="ECO:0000313" key="2">
    <source>
        <dbReference type="EMBL" id="PRR83842.1"/>
    </source>
</evidence>
<accession>A0A2T0BJ63</accession>
<name>A0A2T0BJ63_9CLOT</name>
<dbReference type="AlphaFoldDB" id="A0A2T0BJ63"/>
<keyword evidence="3" id="KW-1185">Reference proteome</keyword>
<sequence length="169" mass="19978">MIFHLQRPDRSGFSPDSLFTLYRVTRITLYPYCFCNIKDLLSKVLTYHINIFPDLIMEIYLIPVFPSKRTAYIGKQAGILAWNHLTFHTFPKELVLQWLVMDFIFPTVVEAAAAFTAFPINSRGSLSTNYKQYLFFTNFIIYHIMLFVNIYSIYFIICNYIIYIKISTF</sequence>